<dbReference type="InParanoid" id="B0DWJ7"/>
<evidence type="ECO:0000313" key="2">
    <source>
        <dbReference type="EMBL" id="EDR01102.1"/>
    </source>
</evidence>
<accession>B0DWJ7</accession>
<organism evidence="3">
    <name type="scientific">Laccaria bicolor (strain S238N-H82 / ATCC MYA-4686)</name>
    <name type="common">Bicoloured deceiver</name>
    <name type="synonym">Laccaria laccata var. bicolor</name>
    <dbReference type="NCBI Taxonomy" id="486041"/>
    <lineage>
        <taxon>Eukaryota</taxon>
        <taxon>Fungi</taxon>
        <taxon>Dikarya</taxon>
        <taxon>Basidiomycota</taxon>
        <taxon>Agaricomycotina</taxon>
        <taxon>Agaricomycetes</taxon>
        <taxon>Agaricomycetidae</taxon>
        <taxon>Agaricales</taxon>
        <taxon>Agaricineae</taxon>
        <taxon>Hydnangiaceae</taxon>
        <taxon>Laccaria</taxon>
    </lineage>
</organism>
<dbReference type="RefSeq" id="XP_001890391.1">
    <property type="nucleotide sequence ID" value="XM_001890356.1"/>
</dbReference>
<protein>
    <submittedName>
        <fullName evidence="2">Predicted protein</fullName>
    </submittedName>
</protein>
<evidence type="ECO:0000313" key="3">
    <source>
        <dbReference type="Proteomes" id="UP000001194"/>
    </source>
</evidence>
<dbReference type="KEGG" id="lbc:LACBIDRAFT_318450"/>
<dbReference type="GeneID" id="6086045"/>
<dbReference type="EMBL" id="DS547143">
    <property type="protein sequence ID" value="EDR01102.1"/>
    <property type="molecule type" value="Genomic_DNA"/>
</dbReference>
<name>B0DWJ7_LACBS</name>
<dbReference type="EMBL" id="DS547181">
    <property type="protein sequence ID" value="EDQ98958.1"/>
    <property type="molecule type" value="Genomic_DNA"/>
</dbReference>
<gene>
    <name evidence="2" type="ORF">LACBIDRAFT_312642</name>
    <name evidence="1" type="ORF">LACBIDRAFT_318450</name>
</gene>
<evidence type="ECO:0000313" key="1">
    <source>
        <dbReference type="EMBL" id="EDQ98958.1"/>
    </source>
</evidence>
<reference evidence="2 3" key="1">
    <citation type="journal article" date="2008" name="Nature">
        <title>The genome of Laccaria bicolor provides insights into mycorrhizal symbiosis.</title>
        <authorList>
            <person name="Martin F."/>
            <person name="Aerts A."/>
            <person name="Ahren D."/>
            <person name="Brun A."/>
            <person name="Danchin E.G.J."/>
            <person name="Duchaussoy F."/>
            <person name="Gibon J."/>
            <person name="Kohler A."/>
            <person name="Lindquist E."/>
            <person name="Pereda V."/>
            <person name="Salamov A."/>
            <person name="Shapiro H.J."/>
            <person name="Wuyts J."/>
            <person name="Blaudez D."/>
            <person name="Buee M."/>
            <person name="Brokstein P."/>
            <person name="Canbaeck B."/>
            <person name="Cohen D."/>
            <person name="Courty P.E."/>
            <person name="Coutinho P.M."/>
            <person name="Delaruelle C."/>
            <person name="Detter J.C."/>
            <person name="Deveau A."/>
            <person name="DiFazio S."/>
            <person name="Duplessis S."/>
            <person name="Fraissinet-Tachet L."/>
            <person name="Lucic E."/>
            <person name="Frey-Klett P."/>
            <person name="Fourrey C."/>
            <person name="Feussner I."/>
            <person name="Gay G."/>
            <person name="Grimwood J."/>
            <person name="Hoegger P.J."/>
            <person name="Jain P."/>
            <person name="Kilaru S."/>
            <person name="Labbe J."/>
            <person name="Lin Y.C."/>
            <person name="Legue V."/>
            <person name="Le Tacon F."/>
            <person name="Marmeisse R."/>
            <person name="Melayah D."/>
            <person name="Montanini B."/>
            <person name="Muratet M."/>
            <person name="Nehls U."/>
            <person name="Niculita-Hirzel H."/>
            <person name="Oudot-Le Secq M.P."/>
            <person name="Peter M."/>
            <person name="Quesneville H."/>
            <person name="Rajashekar B."/>
            <person name="Reich M."/>
            <person name="Rouhier N."/>
            <person name="Schmutz J."/>
            <person name="Yin T."/>
            <person name="Chalot M."/>
            <person name="Henrissat B."/>
            <person name="Kuees U."/>
            <person name="Lucas S."/>
            <person name="Van de Peer Y."/>
            <person name="Podila G.K."/>
            <person name="Polle A."/>
            <person name="Pukkila P.J."/>
            <person name="Richardson P.M."/>
            <person name="Rouze P."/>
            <person name="Sanders I.R."/>
            <person name="Stajich J.E."/>
            <person name="Tunlid A."/>
            <person name="Tuskan G."/>
            <person name="Grigoriev I.V."/>
        </authorList>
    </citation>
    <scope>NUCLEOTIDE SEQUENCE [LARGE SCALE GENOMIC DNA]</scope>
    <source>
        <strain evidence="3">S238N-H82 / ATCC MYA-4686</strain>
    </source>
</reference>
<dbReference type="OrthoDB" id="2683388at2759"/>
<dbReference type="GeneID" id="6083951"/>
<dbReference type="KEGG" id="lbc:LACBIDRAFT_312642"/>
<sequence>MQNPTSDCSELLRKTAATFSDDTLLQLFLTVQQNNVALSIEYAIKRITELSFQVGSYSKKRKSGGRWLRTY</sequence>
<dbReference type="Proteomes" id="UP000001194">
    <property type="component" value="Unassembled WGS sequence"/>
</dbReference>
<keyword evidence="3" id="KW-1185">Reference proteome</keyword>
<dbReference type="AlphaFoldDB" id="B0DWJ7"/>
<dbReference type="HOGENOM" id="CLU_2740472_0_0_1"/>
<proteinExistence type="predicted"/>
<dbReference type="RefSeq" id="XP_001888321.1">
    <property type="nucleotide sequence ID" value="XM_001888286.1"/>
</dbReference>